<sequence>MKRLAQVINNDVFRPGLNSGPKFTPGHCESWGQGKGSRDVLVMVYYWLHLTHPDRAKKIDELVFGSPFQAKFLPREDDPAFNIDVQTTLPGALSLPRFERPRLPLKIATASSNPNHYSQDIIDVLGRDDEVKILNAFLDDGASPDFRWMQLAGDGGQGKSRLAWDLIRRADRRGWHSGFLRAADMPALAGTWADWTPDGPTLVVFDYVLGIERLIGDAMEALARPDRKVLHKVRFLLVERQAWPEGGLSPSQDHATGMYKAESPLQLAPSDGAAAWFREVVPEIRTGG</sequence>
<dbReference type="SUPFAM" id="SSF52540">
    <property type="entry name" value="P-loop containing nucleoside triphosphate hydrolases"/>
    <property type="match status" value="1"/>
</dbReference>
<proteinExistence type="predicted"/>
<keyword evidence="2" id="KW-1185">Reference proteome</keyword>
<evidence type="ECO:0000313" key="2">
    <source>
        <dbReference type="Proteomes" id="UP000199377"/>
    </source>
</evidence>
<dbReference type="AlphaFoldDB" id="A0A1I3NZ82"/>
<reference evidence="1 2" key="1">
    <citation type="submission" date="2016-10" db="EMBL/GenBank/DDBJ databases">
        <authorList>
            <person name="de Groot N.N."/>
        </authorList>
    </citation>
    <scope>NUCLEOTIDE SEQUENCE [LARGE SCALE GENOMIC DNA]</scope>
    <source>
        <strain evidence="1 2">CGMCC 1.11030</strain>
    </source>
</reference>
<dbReference type="InterPro" id="IPR027417">
    <property type="entry name" value="P-loop_NTPase"/>
</dbReference>
<name>A0A1I3NZ82_9RHOB</name>
<dbReference type="Proteomes" id="UP000199377">
    <property type="component" value="Unassembled WGS sequence"/>
</dbReference>
<organism evidence="1 2">
    <name type="scientific">Albimonas pacifica</name>
    <dbReference type="NCBI Taxonomy" id="1114924"/>
    <lineage>
        <taxon>Bacteria</taxon>
        <taxon>Pseudomonadati</taxon>
        <taxon>Pseudomonadota</taxon>
        <taxon>Alphaproteobacteria</taxon>
        <taxon>Rhodobacterales</taxon>
        <taxon>Paracoccaceae</taxon>
        <taxon>Albimonas</taxon>
    </lineage>
</organism>
<accession>A0A1I3NZ82</accession>
<evidence type="ECO:0000313" key="1">
    <source>
        <dbReference type="EMBL" id="SFJ14605.1"/>
    </source>
</evidence>
<protein>
    <submittedName>
        <fullName evidence="1">Uncharacterized protein</fullName>
    </submittedName>
</protein>
<gene>
    <name evidence="1" type="ORF">SAMN05216258_1152</name>
</gene>
<dbReference type="EMBL" id="FOQH01000015">
    <property type="protein sequence ID" value="SFJ14605.1"/>
    <property type="molecule type" value="Genomic_DNA"/>
</dbReference>